<evidence type="ECO:0000313" key="5">
    <source>
        <dbReference type="Proteomes" id="UP001589670"/>
    </source>
</evidence>
<dbReference type="EMBL" id="JBHMEC010000026">
    <property type="protein sequence ID" value="MFB9151070.1"/>
    <property type="molecule type" value="Genomic_DNA"/>
</dbReference>
<dbReference type="NCBIfam" id="TIGR00654">
    <property type="entry name" value="PhzF_family"/>
    <property type="match status" value="1"/>
</dbReference>
<comment type="caution">
    <text evidence="4">The sequence shown here is derived from an EMBL/GenBank/DDBJ whole genome shotgun (WGS) entry which is preliminary data.</text>
</comment>
<proteinExistence type="inferred from homology"/>
<dbReference type="InterPro" id="IPR003719">
    <property type="entry name" value="Phenazine_PhzF-like"/>
</dbReference>
<feature type="compositionally biased region" description="Basic residues" evidence="3">
    <location>
        <begin position="265"/>
        <end position="275"/>
    </location>
</feature>
<dbReference type="SUPFAM" id="SSF54506">
    <property type="entry name" value="Diaminopimelate epimerase-like"/>
    <property type="match status" value="1"/>
</dbReference>
<evidence type="ECO:0000256" key="2">
    <source>
        <dbReference type="ARBA" id="ARBA00023235"/>
    </source>
</evidence>
<dbReference type="RefSeq" id="WP_377070639.1">
    <property type="nucleotide sequence ID" value="NZ_JBHMEC010000026.1"/>
</dbReference>
<evidence type="ECO:0000313" key="4">
    <source>
        <dbReference type="EMBL" id="MFB9151070.1"/>
    </source>
</evidence>
<evidence type="ECO:0000256" key="3">
    <source>
        <dbReference type="SAM" id="MobiDB-lite"/>
    </source>
</evidence>
<dbReference type="Proteomes" id="UP001589670">
    <property type="component" value="Unassembled WGS sequence"/>
</dbReference>
<dbReference type="PANTHER" id="PTHR13774:SF39">
    <property type="entry name" value="BIOSYNTHESIS PROTEIN, PUTATIVE-RELATED"/>
    <property type="match status" value="1"/>
</dbReference>
<gene>
    <name evidence="4" type="ORF">ACFFU4_15070</name>
</gene>
<name>A0ABV5I553_9RHOB</name>
<sequence>MLNVHHIAAFSNGGADGNPAGVVICDPLPDPAVMQRVAAAVGYSESVFAAPVGDGWRVRYFAPEVEVDFCGHATIALGAALARHAGPGYLTLDINRARITIEGHLSGTARGASFQSPPSRSAPVAPAVLDDALALFGLTFADLDPRISPAVAHGGRDHLVLAVKDREILRAMRYDVAKGRALAEREGYITFNLVYAETAQLIHARNPFPLGGVTEDTATGAAAAALAGYLRDLGWPHGGSITIRQGEDMGGVAVGRCNHARTRCQHPCHRRRPHAPHPASDGGPRHDDAGTETGSAWPCLAPAPDPLAVCRPVRQVGTALVLR</sequence>
<evidence type="ECO:0000256" key="1">
    <source>
        <dbReference type="ARBA" id="ARBA00008270"/>
    </source>
</evidence>
<organism evidence="4 5">
    <name type="scientific">Roseovarius ramblicola</name>
    <dbReference type="NCBI Taxonomy" id="2022336"/>
    <lineage>
        <taxon>Bacteria</taxon>
        <taxon>Pseudomonadati</taxon>
        <taxon>Pseudomonadota</taxon>
        <taxon>Alphaproteobacteria</taxon>
        <taxon>Rhodobacterales</taxon>
        <taxon>Roseobacteraceae</taxon>
        <taxon>Roseovarius</taxon>
    </lineage>
</organism>
<accession>A0ABV5I553</accession>
<protein>
    <submittedName>
        <fullName evidence="4">PhzF family phenazine biosynthesis protein</fullName>
    </submittedName>
</protein>
<keyword evidence="2" id="KW-0413">Isomerase</keyword>
<keyword evidence="5" id="KW-1185">Reference proteome</keyword>
<reference evidence="4 5" key="1">
    <citation type="submission" date="2024-09" db="EMBL/GenBank/DDBJ databases">
        <authorList>
            <person name="Sun Q."/>
            <person name="Mori K."/>
        </authorList>
    </citation>
    <scope>NUCLEOTIDE SEQUENCE [LARGE SCALE GENOMIC DNA]</scope>
    <source>
        <strain evidence="4 5">CECT 9424</strain>
    </source>
</reference>
<comment type="similarity">
    <text evidence="1">Belongs to the PhzF family.</text>
</comment>
<dbReference type="Pfam" id="PF02567">
    <property type="entry name" value="PhzC-PhzF"/>
    <property type="match status" value="1"/>
</dbReference>
<feature type="region of interest" description="Disordered" evidence="3">
    <location>
        <begin position="265"/>
        <end position="297"/>
    </location>
</feature>
<dbReference type="Gene3D" id="3.10.310.10">
    <property type="entry name" value="Diaminopimelate Epimerase, Chain A, domain 1"/>
    <property type="match status" value="2"/>
</dbReference>
<dbReference type="PANTHER" id="PTHR13774">
    <property type="entry name" value="PHENAZINE BIOSYNTHESIS PROTEIN"/>
    <property type="match status" value="1"/>
</dbReference>